<evidence type="ECO:0000313" key="6">
    <source>
        <dbReference type="EMBL" id="GMT19873.1"/>
    </source>
</evidence>
<feature type="transmembrane region" description="Helical" evidence="5">
    <location>
        <begin position="12"/>
        <end position="30"/>
    </location>
</feature>
<proteinExistence type="predicted"/>
<feature type="transmembrane region" description="Helical" evidence="5">
    <location>
        <begin position="50"/>
        <end position="70"/>
    </location>
</feature>
<dbReference type="AlphaFoldDB" id="A0AAV5VNF7"/>
<comment type="subcellular location">
    <subcellularLocation>
        <location evidence="1">Membrane</location>
    </subcellularLocation>
</comment>
<evidence type="ECO:0000256" key="5">
    <source>
        <dbReference type="SAM" id="Phobius"/>
    </source>
</evidence>
<dbReference type="SMART" id="SM01381">
    <property type="entry name" value="7TM_GPCR_Srsx"/>
    <property type="match status" value="1"/>
</dbReference>
<evidence type="ECO:0000256" key="3">
    <source>
        <dbReference type="ARBA" id="ARBA00022989"/>
    </source>
</evidence>
<accession>A0AAV5VNF7</accession>
<name>A0AAV5VNF7_9BILA</name>
<keyword evidence="4 5" id="KW-0472">Membrane</keyword>
<dbReference type="GO" id="GO:0004930">
    <property type="term" value="F:G protein-coupled receptor activity"/>
    <property type="evidence" value="ECO:0007669"/>
    <property type="project" value="InterPro"/>
</dbReference>
<dbReference type="GO" id="GO:0016020">
    <property type="term" value="C:membrane"/>
    <property type="evidence" value="ECO:0007669"/>
    <property type="project" value="UniProtKB-SubCell"/>
</dbReference>
<dbReference type="InterPro" id="IPR019424">
    <property type="entry name" value="7TM_GPCR_Srsx"/>
</dbReference>
<feature type="non-terminal residue" evidence="6">
    <location>
        <position position="92"/>
    </location>
</feature>
<evidence type="ECO:0000256" key="2">
    <source>
        <dbReference type="ARBA" id="ARBA00022692"/>
    </source>
</evidence>
<evidence type="ECO:0000313" key="7">
    <source>
        <dbReference type="Proteomes" id="UP001432322"/>
    </source>
</evidence>
<protein>
    <submittedName>
        <fullName evidence="6">Uncharacterized protein</fullName>
    </submittedName>
</protein>
<dbReference type="InterPro" id="IPR000276">
    <property type="entry name" value="GPCR_Rhodpsn"/>
</dbReference>
<comment type="caution">
    <text evidence="6">The sequence shown here is derived from an EMBL/GenBank/DDBJ whole genome shotgun (WGS) entry which is preliminary data.</text>
</comment>
<evidence type="ECO:0000256" key="1">
    <source>
        <dbReference type="ARBA" id="ARBA00004370"/>
    </source>
</evidence>
<feature type="non-terminal residue" evidence="6">
    <location>
        <position position="1"/>
    </location>
</feature>
<reference evidence="6" key="1">
    <citation type="submission" date="2023-10" db="EMBL/GenBank/DDBJ databases">
        <title>Genome assembly of Pristionchus species.</title>
        <authorList>
            <person name="Yoshida K."/>
            <person name="Sommer R.J."/>
        </authorList>
    </citation>
    <scope>NUCLEOTIDE SEQUENCE</scope>
    <source>
        <strain evidence="6">RS5133</strain>
    </source>
</reference>
<evidence type="ECO:0000256" key="4">
    <source>
        <dbReference type="ARBA" id="ARBA00023136"/>
    </source>
</evidence>
<sequence length="92" mass="10333">FQEVESDVETKALKSLSLLLLVFVCTRFFSTAVSNIMNFAGASREAIDWAHGYAIIPALTCYSSTFYVCIIRSREYRRIFSAQIADSFAVFG</sequence>
<dbReference type="Pfam" id="PF10320">
    <property type="entry name" value="7TM_GPCR_Srsx"/>
    <property type="match status" value="1"/>
</dbReference>
<dbReference type="EMBL" id="BTSY01000003">
    <property type="protein sequence ID" value="GMT19873.1"/>
    <property type="molecule type" value="Genomic_DNA"/>
</dbReference>
<gene>
    <name evidence="6" type="ORF">PFISCL1PPCAC_11170</name>
</gene>
<keyword evidence="7" id="KW-1185">Reference proteome</keyword>
<dbReference type="Proteomes" id="UP001432322">
    <property type="component" value="Unassembled WGS sequence"/>
</dbReference>
<keyword evidence="3 5" id="KW-1133">Transmembrane helix</keyword>
<organism evidence="6 7">
    <name type="scientific">Pristionchus fissidentatus</name>
    <dbReference type="NCBI Taxonomy" id="1538716"/>
    <lineage>
        <taxon>Eukaryota</taxon>
        <taxon>Metazoa</taxon>
        <taxon>Ecdysozoa</taxon>
        <taxon>Nematoda</taxon>
        <taxon>Chromadorea</taxon>
        <taxon>Rhabditida</taxon>
        <taxon>Rhabditina</taxon>
        <taxon>Diplogasteromorpha</taxon>
        <taxon>Diplogasteroidea</taxon>
        <taxon>Neodiplogasteridae</taxon>
        <taxon>Pristionchus</taxon>
    </lineage>
</organism>
<keyword evidence="2 5" id="KW-0812">Transmembrane</keyword>